<keyword evidence="2" id="KW-1185">Reference proteome</keyword>
<dbReference type="Proteomes" id="UP000245926">
    <property type="component" value="Chromosome"/>
</dbReference>
<dbReference type="OrthoDB" id="7992451at2"/>
<sequence>MEDITQLKLKTSADYSGGLQFGLTISKPPPVLGARSQSLNLYVRSLSEIIRDRSAQGWSVSLLTIMPDRIRRDLRSIPPLLHEPVCRIYAKLASRVVRRPRSLSGRDFLPVLIGCADLPIYKLRREGTAPSCLDVDGGLHLHALLAIPPASRLKGETVEEHFAQNDELYRRGGGIGAIDVRPVCPADIEKVTRYAFKAVRDGKIDLDAGVLILPRTVTELPQ</sequence>
<accession>A0A2U8WCV0</accession>
<dbReference type="AlphaFoldDB" id="A0A2U8WCV0"/>
<gene>
    <name evidence="1" type="ORF">DK389_30250</name>
</gene>
<dbReference type="RefSeq" id="WP_109895344.1">
    <property type="nucleotide sequence ID" value="NZ_CP029550.1"/>
</dbReference>
<reference evidence="2" key="1">
    <citation type="submission" date="2018-05" db="EMBL/GenBank/DDBJ databases">
        <title>Complete Genome Sequence of Methylobacterium sp. 17SD2-17.</title>
        <authorList>
            <person name="Srinivasan S."/>
        </authorList>
    </citation>
    <scope>NUCLEOTIDE SEQUENCE [LARGE SCALE GENOMIC DNA]</scope>
    <source>
        <strain evidence="2">17SD2-17</strain>
    </source>
</reference>
<organism evidence="1 2">
    <name type="scientific">Methylobacterium durans</name>
    <dbReference type="NCBI Taxonomy" id="2202825"/>
    <lineage>
        <taxon>Bacteria</taxon>
        <taxon>Pseudomonadati</taxon>
        <taxon>Pseudomonadota</taxon>
        <taxon>Alphaproteobacteria</taxon>
        <taxon>Hyphomicrobiales</taxon>
        <taxon>Methylobacteriaceae</taxon>
        <taxon>Methylobacterium</taxon>
    </lineage>
</organism>
<evidence type="ECO:0000313" key="2">
    <source>
        <dbReference type="Proteomes" id="UP000245926"/>
    </source>
</evidence>
<dbReference type="EMBL" id="CP029550">
    <property type="protein sequence ID" value="AWN44004.1"/>
    <property type="molecule type" value="Genomic_DNA"/>
</dbReference>
<evidence type="ECO:0000313" key="1">
    <source>
        <dbReference type="EMBL" id="AWN44004.1"/>
    </source>
</evidence>
<name>A0A2U8WCV0_9HYPH</name>
<proteinExistence type="predicted"/>
<protein>
    <submittedName>
        <fullName evidence="1">Uncharacterized protein</fullName>
    </submittedName>
</protein>
<dbReference type="KEGG" id="mets:DK389_30250"/>